<reference evidence="7 8" key="1">
    <citation type="submission" date="2018-07" db="EMBL/GenBank/DDBJ databases">
        <title>Genome sequencing of Runella.</title>
        <authorList>
            <person name="Baek M.-G."/>
            <person name="Yi H."/>
        </authorList>
    </citation>
    <scope>NUCLEOTIDE SEQUENCE [LARGE SCALE GENOMIC DNA]</scope>
    <source>
        <strain evidence="7 8">HYN0085</strain>
    </source>
</reference>
<dbReference type="GO" id="GO:0015807">
    <property type="term" value="P:L-amino acid transport"/>
    <property type="evidence" value="ECO:0007669"/>
    <property type="project" value="TreeGrafter"/>
</dbReference>
<evidence type="ECO:0000313" key="7">
    <source>
        <dbReference type="EMBL" id="AXE21299.1"/>
    </source>
</evidence>
<dbReference type="InterPro" id="IPR027417">
    <property type="entry name" value="P-loop_NTPase"/>
</dbReference>
<evidence type="ECO:0000256" key="5">
    <source>
        <dbReference type="ARBA" id="ARBA00022970"/>
    </source>
</evidence>
<sequence length="219" mass="25727">MKFFKSLEADSIELAYGERKILQSIYLKMPFGEVTAILGRNGCGKSSLLQIIFGTLKPVFKSVRWDGRFVEFPYREHHLVRYLPQHHLTPPSLRVQETFKWYDSLVDDSFGERWQVVKNKRFGELSGGERRFWETLLILFSPVQYVLLDEPFSHLSPIYVEELKWLITSQKAQKGILITDHLYRDVLDIADQSYFLQNGTTYLLTNPLRDLMDRGYIPE</sequence>
<keyword evidence="3" id="KW-0547">Nucleotide-binding</keyword>
<dbReference type="InterPro" id="IPR052156">
    <property type="entry name" value="BCAA_Transport_ATP-bd_LivF"/>
</dbReference>
<dbReference type="PROSITE" id="PS50893">
    <property type="entry name" value="ABC_TRANSPORTER_2"/>
    <property type="match status" value="1"/>
</dbReference>
<dbReference type="RefSeq" id="WP_114070060.1">
    <property type="nucleotide sequence ID" value="NZ_CP030850.1"/>
</dbReference>
<evidence type="ECO:0000259" key="6">
    <source>
        <dbReference type="PROSITE" id="PS50893"/>
    </source>
</evidence>
<organism evidence="7 8">
    <name type="scientific">Runella rosea</name>
    <dbReference type="NCBI Taxonomy" id="2259595"/>
    <lineage>
        <taxon>Bacteria</taxon>
        <taxon>Pseudomonadati</taxon>
        <taxon>Bacteroidota</taxon>
        <taxon>Cytophagia</taxon>
        <taxon>Cytophagales</taxon>
        <taxon>Spirosomataceae</taxon>
        <taxon>Runella</taxon>
    </lineage>
</organism>
<evidence type="ECO:0000256" key="2">
    <source>
        <dbReference type="ARBA" id="ARBA00022448"/>
    </source>
</evidence>
<accession>A0A344TRM8</accession>
<comment type="similarity">
    <text evidence="1">Belongs to the ABC transporter superfamily.</text>
</comment>
<feature type="domain" description="ABC transporter" evidence="6">
    <location>
        <begin position="7"/>
        <end position="216"/>
    </location>
</feature>
<dbReference type="SMART" id="SM00382">
    <property type="entry name" value="AAA"/>
    <property type="match status" value="1"/>
</dbReference>
<evidence type="ECO:0000256" key="3">
    <source>
        <dbReference type="ARBA" id="ARBA00022741"/>
    </source>
</evidence>
<dbReference type="Gene3D" id="3.40.50.300">
    <property type="entry name" value="P-loop containing nucleotide triphosphate hydrolases"/>
    <property type="match status" value="1"/>
</dbReference>
<dbReference type="KEGG" id="run:DR864_27945"/>
<name>A0A344TRM8_9BACT</name>
<dbReference type="GO" id="GO:0015658">
    <property type="term" value="F:branched-chain amino acid transmembrane transporter activity"/>
    <property type="evidence" value="ECO:0007669"/>
    <property type="project" value="TreeGrafter"/>
</dbReference>
<dbReference type="GO" id="GO:0005524">
    <property type="term" value="F:ATP binding"/>
    <property type="evidence" value="ECO:0007669"/>
    <property type="project" value="UniProtKB-KW"/>
</dbReference>
<dbReference type="PANTHER" id="PTHR43820">
    <property type="entry name" value="HIGH-AFFINITY BRANCHED-CHAIN AMINO ACID TRANSPORT ATP-BINDING PROTEIN LIVF"/>
    <property type="match status" value="1"/>
</dbReference>
<gene>
    <name evidence="7" type="ORF">DR864_27945</name>
</gene>
<protein>
    <submittedName>
        <fullName evidence="7">ABC transporter ATP-binding protein</fullName>
    </submittedName>
</protein>
<proteinExistence type="inferred from homology"/>
<keyword evidence="5" id="KW-0029">Amino-acid transport</keyword>
<dbReference type="SUPFAM" id="SSF52540">
    <property type="entry name" value="P-loop containing nucleoside triphosphate hydrolases"/>
    <property type="match status" value="1"/>
</dbReference>
<dbReference type="Pfam" id="PF00005">
    <property type="entry name" value="ABC_tran"/>
    <property type="match status" value="1"/>
</dbReference>
<dbReference type="GO" id="GO:0016887">
    <property type="term" value="F:ATP hydrolysis activity"/>
    <property type="evidence" value="ECO:0007669"/>
    <property type="project" value="InterPro"/>
</dbReference>
<dbReference type="EMBL" id="CP030850">
    <property type="protein sequence ID" value="AXE21299.1"/>
    <property type="molecule type" value="Genomic_DNA"/>
</dbReference>
<keyword evidence="8" id="KW-1185">Reference proteome</keyword>
<evidence type="ECO:0000256" key="1">
    <source>
        <dbReference type="ARBA" id="ARBA00005417"/>
    </source>
</evidence>
<dbReference type="Proteomes" id="UP000251993">
    <property type="component" value="Chromosome"/>
</dbReference>
<keyword evidence="2" id="KW-0813">Transport</keyword>
<keyword evidence="4 7" id="KW-0067">ATP-binding</keyword>
<dbReference type="OrthoDB" id="9801987at2"/>
<dbReference type="InterPro" id="IPR003593">
    <property type="entry name" value="AAA+_ATPase"/>
</dbReference>
<evidence type="ECO:0000313" key="8">
    <source>
        <dbReference type="Proteomes" id="UP000251993"/>
    </source>
</evidence>
<dbReference type="PANTHER" id="PTHR43820:SF4">
    <property type="entry name" value="HIGH-AFFINITY BRANCHED-CHAIN AMINO ACID TRANSPORT ATP-BINDING PROTEIN LIVF"/>
    <property type="match status" value="1"/>
</dbReference>
<evidence type="ECO:0000256" key="4">
    <source>
        <dbReference type="ARBA" id="ARBA00022840"/>
    </source>
</evidence>
<dbReference type="InterPro" id="IPR003439">
    <property type="entry name" value="ABC_transporter-like_ATP-bd"/>
</dbReference>
<dbReference type="AlphaFoldDB" id="A0A344TRM8"/>